<accession>A0A9P3HLR1</accession>
<protein>
    <recommendedName>
        <fullName evidence="3">DUF4419 domain-containing protein</fullName>
    </recommendedName>
</protein>
<dbReference type="EMBL" id="BQFW01000015">
    <property type="protein sequence ID" value="GJJ78991.1"/>
    <property type="molecule type" value="Genomic_DNA"/>
</dbReference>
<gene>
    <name evidence="1" type="ORF">EMPS_11350</name>
</gene>
<dbReference type="AlphaFoldDB" id="A0A9P3HLR1"/>
<keyword evidence="2" id="KW-1185">Reference proteome</keyword>
<dbReference type="InterPro" id="IPR025533">
    <property type="entry name" value="DUF4419"/>
</dbReference>
<evidence type="ECO:0000313" key="2">
    <source>
        <dbReference type="Proteomes" id="UP000827284"/>
    </source>
</evidence>
<name>A0A9P3HLR1_9FUNG</name>
<dbReference type="OrthoDB" id="9978173at2759"/>
<organism evidence="1 2">
    <name type="scientific">Entomortierella parvispora</name>
    <dbReference type="NCBI Taxonomy" id="205924"/>
    <lineage>
        <taxon>Eukaryota</taxon>
        <taxon>Fungi</taxon>
        <taxon>Fungi incertae sedis</taxon>
        <taxon>Mucoromycota</taxon>
        <taxon>Mortierellomycotina</taxon>
        <taxon>Mortierellomycetes</taxon>
        <taxon>Mortierellales</taxon>
        <taxon>Mortierellaceae</taxon>
        <taxon>Entomortierella</taxon>
    </lineage>
</organism>
<proteinExistence type="predicted"/>
<evidence type="ECO:0000313" key="1">
    <source>
        <dbReference type="EMBL" id="GJJ78991.1"/>
    </source>
</evidence>
<reference evidence="1" key="2">
    <citation type="journal article" date="2022" name="Microbiol. Resour. Announc.">
        <title>Whole-Genome Sequence of Entomortierella parvispora E1425, a Mucoromycotan Fungus Associated with Burkholderiaceae-Related Endosymbiotic Bacteria.</title>
        <authorList>
            <person name="Herlambang A."/>
            <person name="Guo Y."/>
            <person name="Takashima Y."/>
            <person name="Narisawa K."/>
            <person name="Ohta H."/>
            <person name="Nishizawa T."/>
        </authorList>
    </citation>
    <scope>NUCLEOTIDE SEQUENCE</scope>
    <source>
        <strain evidence="1">E1425</strain>
    </source>
</reference>
<sequence>MPVTTYPCNNTVETFKSKYDPIRSAEFYAKNPFEIVRGRFKENGEVFQSSFPLPSKNCSENDDIVPSGNYNGFVDTAMRAYNQHYHLVIRPDDVWIAILSQFNFFVNANAEQLRHLFVAHKGKKELSISASGTRYTVDFGHMAKQMGELIQKNVVDPSLREWLMPEFTTTTQNDIIISSVIMMSTLKKYFSYRFFCFCGLPAVTLLGEKEDWEKMLDKVEKLKDYGTETTQWYNVLRPVLSGFVNTFNKPEADSTKDFWQNIADHRKGGSGPSYLSGWITAFCYFDSDGKPNGTRGEGPVLVLDGVRFYQVDTEDIPSAFAEVPVALNDNGVEIKTVMIAGLLGMRVSGANKGTVQPQSAWWIAQEIRTETDDKET</sequence>
<dbReference type="PANTHER" id="PTHR31252">
    <property type="entry name" value="DUF4419 DOMAIN-CONTAINING PROTEIN"/>
    <property type="match status" value="1"/>
</dbReference>
<dbReference type="Proteomes" id="UP000827284">
    <property type="component" value="Unassembled WGS sequence"/>
</dbReference>
<dbReference type="PANTHER" id="PTHR31252:SF11">
    <property type="entry name" value="DUF4419 DOMAIN-CONTAINING PROTEIN"/>
    <property type="match status" value="1"/>
</dbReference>
<dbReference type="Pfam" id="PF14388">
    <property type="entry name" value="DUF4419"/>
    <property type="match status" value="1"/>
</dbReference>
<dbReference type="Gene3D" id="1.20.120.1060">
    <property type="match status" value="1"/>
</dbReference>
<evidence type="ECO:0008006" key="3">
    <source>
        <dbReference type="Google" id="ProtNLM"/>
    </source>
</evidence>
<comment type="caution">
    <text evidence="1">The sequence shown here is derived from an EMBL/GenBank/DDBJ whole genome shotgun (WGS) entry which is preliminary data.</text>
</comment>
<reference evidence="1" key="1">
    <citation type="submission" date="2021-11" db="EMBL/GenBank/DDBJ databases">
        <authorList>
            <person name="Herlambang A."/>
            <person name="Guo Y."/>
            <person name="Takashima Y."/>
            <person name="Nishizawa T."/>
        </authorList>
    </citation>
    <scope>NUCLEOTIDE SEQUENCE</scope>
    <source>
        <strain evidence="1">E1425</strain>
    </source>
</reference>